<evidence type="ECO:0000313" key="4">
    <source>
        <dbReference type="Proteomes" id="UP001409291"/>
    </source>
</evidence>
<proteinExistence type="predicted"/>
<dbReference type="InterPro" id="IPR006121">
    <property type="entry name" value="HMA_dom"/>
</dbReference>
<dbReference type="Gene3D" id="3.30.70.100">
    <property type="match status" value="1"/>
</dbReference>
<gene>
    <name evidence="3" type="ORF">ABE541_10425</name>
</gene>
<dbReference type="SUPFAM" id="SSF55008">
    <property type="entry name" value="HMA, heavy metal-associated domain"/>
    <property type="match status" value="1"/>
</dbReference>
<dbReference type="Proteomes" id="UP001409291">
    <property type="component" value="Unassembled WGS sequence"/>
</dbReference>
<protein>
    <submittedName>
        <fullName evidence="3">DUF3347 domain-containing protein</fullName>
    </submittedName>
</protein>
<keyword evidence="4" id="KW-1185">Reference proteome</keyword>
<reference evidence="3 4" key="1">
    <citation type="submission" date="2024-04" db="EMBL/GenBank/DDBJ databases">
        <title>WGS of bacteria from Torrens River.</title>
        <authorList>
            <person name="Wyrsch E.R."/>
            <person name="Drigo B."/>
        </authorList>
    </citation>
    <scope>NUCLEOTIDE SEQUENCE [LARGE SCALE GENOMIC DNA]</scope>
    <source>
        <strain evidence="3 4">TWI391</strain>
    </source>
</reference>
<accession>A0ABV0BUM5</accession>
<dbReference type="Pfam" id="PF11827">
    <property type="entry name" value="DUF3347"/>
    <property type="match status" value="1"/>
</dbReference>
<dbReference type="PROSITE" id="PS50846">
    <property type="entry name" value="HMA_2"/>
    <property type="match status" value="1"/>
</dbReference>
<dbReference type="InterPro" id="IPR036163">
    <property type="entry name" value="HMA_dom_sf"/>
</dbReference>
<feature type="domain" description="HMA" evidence="2">
    <location>
        <begin position="25"/>
        <end position="92"/>
    </location>
</feature>
<feature type="signal peptide" evidence="1">
    <location>
        <begin position="1"/>
        <end position="22"/>
    </location>
</feature>
<evidence type="ECO:0000313" key="3">
    <source>
        <dbReference type="EMBL" id="MEN5377678.1"/>
    </source>
</evidence>
<organism evidence="3 4">
    <name type="scientific">Sphingobacterium kitahiroshimense</name>
    <dbReference type="NCBI Taxonomy" id="470446"/>
    <lineage>
        <taxon>Bacteria</taxon>
        <taxon>Pseudomonadati</taxon>
        <taxon>Bacteroidota</taxon>
        <taxon>Sphingobacteriia</taxon>
        <taxon>Sphingobacteriales</taxon>
        <taxon>Sphingobacteriaceae</taxon>
        <taxon>Sphingobacterium</taxon>
    </lineage>
</organism>
<name>A0ABV0BUM5_9SPHI</name>
<evidence type="ECO:0000259" key="2">
    <source>
        <dbReference type="PROSITE" id="PS50846"/>
    </source>
</evidence>
<dbReference type="RefSeq" id="WP_346581226.1">
    <property type="nucleotide sequence ID" value="NZ_JBDJLH010000002.1"/>
</dbReference>
<sequence>MKSISKILIVITVLLSSINTYAQINNTKTETVNIYGECDMCKATIEKAGNSKNLAQVEWDVDTKKAVINYDAQKTSREEILKRIALAGYDSEDFLAPADVYMKLPECCQYTRELKTGTKTDAVQLKDHNEVSNHATHTATTNKNQIQTVLNSYFLVKDALIQTDATATSTRATAFLAAVKAVDMNTLSSEEHQVWMKGVNGLTVNVENISKSKSVAKQRELFANVSKTIYDLAKTSKLESPIYYQHCPMFNAGKGAHWLSKDSAIKNPYFGSNMLTCGSTVETLN</sequence>
<comment type="caution">
    <text evidence="3">The sequence shown here is derived from an EMBL/GenBank/DDBJ whole genome shotgun (WGS) entry which is preliminary data.</text>
</comment>
<dbReference type="InterPro" id="IPR021782">
    <property type="entry name" value="DUF3347"/>
</dbReference>
<dbReference type="EMBL" id="JBDJNQ010000004">
    <property type="protein sequence ID" value="MEN5377678.1"/>
    <property type="molecule type" value="Genomic_DNA"/>
</dbReference>
<feature type="chain" id="PRO_5046670531" evidence="1">
    <location>
        <begin position="23"/>
        <end position="285"/>
    </location>
</feature>
<evidence type="ECO:0000256" key="1">
    <source>
        <dbReference type="SAM" id="SignalP"/>
    </source>
</evidence>
<keyword evidence="1" id="KW-0732">Signal</keyword>